<accession>A0A6J7L0D8</accession>
<dbReference type="AlphaFoldDB" id="A0A6J7L0D8"/>
<name>A0A6J7L0D8_9ZZZZ</name>
<evidence type="ECO:0000256" key="1">
    <source>
        <dbReference type="SAM" id="MobiDB-lite"/>
    </source>
</evidence>
<protein>
    <submittedName>
        <fullName evidence="2">Unannotated protein</fullName>
    </submittedName>
</protein>
<gene>
    <name evidence="2" type="ORF">UFOPK3662_03261</name>
</gene>
<sequence>MAACFSLERTKYLMLSKSIVERSEPHVGIGLRWKSLRPFRRRSSIHCGSLLRPEMSRTTSSLRPRLATEPAASLSDQPNS</sequence>
<reference evidence="2" key="1">
    <citation type="submission" date="2020-05" db="EMBL/GenBank/DDBJ databases">
        <authorList>
            <person name="Chiriac C."/>
            <person name="Salcher M."/>
            <person name="Ghai R."/>
            <person name="Kavagutti S V."/>
        </authorList>
    </citation>
    <scope>NUCLEOTIDE SEQUENCE</scope>
</reference>
<evidence type="ECO:0000313" key="2">
    <source>
        <dbReference type="EMBL" id="CAB4961467.1"/>
    </source>
</evidence>
<dbReference type="EMBL" id="CAFBMW010000037">
    <property type="protein sequence ID" value="CAB4961467.1"/>
    <property type="molecule type" value="Genomic_DNA"/>
</dbReference>
<feature type="region of interest" description="Disordered" evidence="1">
    <location>
        <begin position="55"/>
        <end position="80"/>
    </location>
</feature>
<proteinExistence type="predicted"/>
<organism evidence="2">
    <name type="scientific">freshwater metagenome</name>
    <dbReference type="NCBI Taxonomy" id="449393"/>
    <lineage>
        <taxon>unclassified sequences</taxon>
        <taxon>metagenomes</taxon>
        <taxon>ecological metagenomes</taxon>
    </lineage>
</organism>